<protein>
    <submittedName>
        <fullName evidence="2">Uncharacterized protein</fullName>
    </submittedName>
</protein>
<proteinExistence type="predicted"/>
<gene>
    <name evidence="2" type="ORF">P280DRAFT_510341</name>
</gene>
<keyword evidence="3" id="KW-1185">Reference proteome</keyword>
<feature type="compositionally biased region" description="Low complexity" evidence="1">
    <location>
        <begin position="109"/>
        <end position="128"/>
    </location>
</feature>
<dbReference type="AlphaFoldDB" id="A0A6A6RMV8"/>
<feature type="region of interest" description="Disordered" evidence="1">
    <location>
        <begin position="32"/>
        <end position="61"/>
    </location>
</feature>
<name>A0A6A6RMV8_9PLEO</name>
<evidence type="ECO:0000313" key="3">
    <source>
        <dbReference type="Proteomes" id="UP000799753"/>
    </source>
</evidence>
<evidence type="ECO:0000256" key="1">
    <source>
        <dbReference type="SAM" id="MobiDB-lite"/>
    </source>
</evidence>
<organism evidence="2 3">
    <name type="scientific">Massarina eburnea CBS 473.64</name>
    <dbReference type="NCBI Taxonomy" id="1395130"/>
    <lineage>
        <taxon>Eukaryota</taxon>
        <taxon>Fungi</taxon>
        <taxon>Dikarya</taxon>
        <taxon>Ascomycota</taxon>
        <taxon>Pezizomycotina</taxon>
        <taxon>Dothideomycetes</taxon>
        <taxon>Pleosporomycetidae</taxon>
        <taxon>Pleosporales</taxon>
        <taxon>Massarineae</taxon>
        <taxon>Massarinaceae</taxon>
        <taxon>Massarina</taxon>
    </lineage>
</organism>
<accession>A0A6A6RMV8</accession>
<reference evidence="2" key="1">
    <citation type="journal article" date="2020" name="Stud. Mycol.">
        <title>101 Dothideomycetes genomes: a test case for predicting lifestyles and emergence of pathogens.</title>
        <authorList>
            <person name="Haridas S."/>
            <person name="Albert R."/>
            <person name="Binder M."/>
            <person name="Bloem J."/>
            <person name="Labutti K."/>
            <person name="Salamov A."/>
            <person name="Andreopoulos B."/>
            <person name="Baker S."/>
            <person name="Barry K."/>
            <person name="Bills G."/>
            <person name="Bluhm B."/>
            <person name="Cannon C."/>
            <person name="Castanera R."/>
            <person name="Culley D."/>
            <person name="Daum C."/>
            <person name="Ezra D."/>
            <person name="Gonzalez J."/>
            <person name="Henrissat B."/>
            <person name="Kuo A."/>
            <person name="Liang C."/>
            <person name="Lipzen A."/>
            <person name="Lutzoni F."/>
            <person name="Magnuson J."/>
            <person name="Mondo S."/>
            <person name="Nolan M."/>
            <person name="Ohm R."/>
            <person name="Pangilinan J."/>
            <person name="Park H.-J."/>
            <person name="Ramirez L."/>
            <person name="Alfaro M."/>
            <person name="Sun H."/>
            <person name="Tritt A."/>
            <person name="Yoshinaga Y."/>
            <person name="Zwiers L.-H."/>
            <person name="Turgeon B."/>
            <person name="Goodwin S."/>
            <person name="Spatafora J."/>
            <person name="Crous P."/>
            <person name="Grigoriev I."/>
        </authorList>
    </citation>
    <scope>NUCLEOTIDE SEQUENCE</scope>
    <source>
        <strain evidence="2">CBS 473.64</strain>
    </source>
</reference>
<evidence type="ECO:0000313" key="2">
    <source>
        <dbReference type="EMBL" id="KAF2636700.1"/>
    </source>
</evidence>
<feature type="region of interest" description="Disordered" evidence="1">
    <location>
        <begin position="210"/>
        <end position="244"/>
    </location>
</feature>
<feature type="region of interest" description="Disordered" evidence="1">
    <location>
        <begin position="258"/>
        <end position="280"/>
    </location>
</feature>
<sequence length="574" mass="61088">MKAPGSACKGVCAGGAGGAGGVSEACARRRWHRTTGHKDAPAAPRRTASRGRMRGTAAAGDSCGRLDVYSPASADGCGGRAVIHRYSTIAVRARVTSRGVLTVSEHASDASSNTSSSSSSSSSSGSSSTPGRARANGCRRRPAHAARSSASCGGNSRRTCCTEHSALMPPTDAADRCPRQMPPTTTDRLEPLNQPVRARGDVMCCVAGTAPASQQHSPLRAASAPRHWPPKQRPSDKGGAARCPGSFQTSAIVIALTPLLSSPRPRRARGQPEQTRPYSNNNVVPIVPIAQLQCGAPFAQRVLGAASPTPKEKRAPTPQWQFIHNAAHISPPAATQLRTVMNGWVLVAHTRAALHPSIHTPAPAGLWLFPGYPAHLFSLEGLCFPARIKPIRFDHADSTSVRDMCMYRMYARALSTAGPLCWHPLPANERAASHSPRPANGVDGSRLQTESFKSLCRTVDQGTHSLSRLSLKRHASQGMPARHSTRCGPCIASMPDERSLAVALCILRRARSFKVAAHQPCLTCPISSLALKKTPSNYFRDGPLEGPMGVWSRFNRMSDSACALRAPDRTLQNR</sequence>
<dbReference type="Proteomes" id="UP000799753">
    <property type="component" value="Unassembled WGS sequence"/>
</dbReference>
<dbReference type="EMBL" id="MU006797">
    <property type="protein sequence ID" value="KAF2636700.1"/>
    <property type="molecule type" value="Genomic_DNA"/>
</dbReference>
<feature type="region of interest" description="Disordered" evidence="1">
    <location>
        <begin position="104"/>
        <end position="191"/>
    </location>
</feature>